<reference evidence="1" key="1">
    <citation type="journal article" date="2014" name="Front. Microbiol.">
        <title>High frequency of phylogenetically diverse reductive dehalogenase-homologous genes in deep subseafloor sedimentary metagenomes.</title>
        <authorList>
            <person name="Kawai M."/>
            <person name="Futagami T."/>
            <person name="Toyoda A."/>
            <person name="Takaki Y."/>
            <person name="Nishi S."/>
            <person name="Hori S."/>
            <person name="Arai W."/>
            <person name="Tsubouchi T."/>
            <person name="Morono Y."/>
            <person name="Uchiyama I."/>
            <person name="Ito T."/>
            <person name="Fujiyama A."/>
            <person name="Inagaki F."/>
            <person name="Takami H."/>
        </authorList>
    </citation>
    <scope>NUCLEOTIDE SEQUENCE</scope>
    <source>
        <strain evidence="1">Expedition CK06-06</strain>
    </source>
</reference>
<dbReference type="EMBL" id="BARU01044134">
    <property type="protein sequence ID" value="GAH76449.1"/>
    <property type="molecule type" value="Genomic_DNA"/>
</dbReference>
<accession>X1JDQ3</accession>
<evidence type="ECO:0000313" key="1">
    <source>
        <dbReference type="EMBL" id="GAH76449.1"/>
    </source>
</evidence>
<organism evidence="1">
    <name type="scientific">marine sediment metagenome</name>
    <dbReference type="NCBI Taxonomy" id="412755"/>
    <lineage>
        <taxon>unclassified sequences</taxon>
        <taxon>metagenomes</taxon>
        <taxon>ecological metagenomes</taxon>
    </lineage>
</organism>
<dbReference type="AlphaFoldDB" id="X1JDQ3"/>
<name>X1JDQ3_9ZZZZ</name>
<sequence length="56" mass="6362">EIQLKGEWVGITNVSKQSPKFPLKYYSKWDKVKLWANQINQALEPSLSASSAARRA</sequence>
<comment type="caution">
    <text evidence="1">The sequence shown here is derived from an EMBL/GenBank/DDBJ whole genome shotgun (WGS) entry which is preliminary data.</text>
</comment>
<feature type="non-terminal residue" evidence="1">
    <location>
        <position position="1"/>
    </location>
</feature>
<gene>
    <name evidence="1" type="ORF">S03H2_67416</name>
</gene>
<proteinExistence type="predicted"/>
<protein>
    <submittedName>
        <fullName evidence="1">Uncharacterized protein</fullName>
    </submittedName>
</protein>